<dbReference type="Proteomes" id="UP001442468">
    <property type="component" value="Unassembled WGS sequence"/>
</dbReference>
<dbReference type="InterPro" id="IPR036249">
    <property type="entry name" value="Thioredoxin-like_sf"/>
</dbReference>
<dbReference type="PANTHER" id="PTHR35272:SF4">
    <property type="entry name" value="THIOL:DISULFIDE INTERCHANGE PROTEIN DSBG"/>
    <property type="match status" value="1"/>
</dbReference>
<proteinExistence type="inferred from homology"/>
<dbReference type="CDD" id="cd03020">
    <property type="entry name" value="DsbA_DsbC_DsbG"/>
    <property type="match status" value="1"/>
</dbReference>
<dbReference type="PANTHER" id="PTHR35272">
    <property type="entry name" value="THIOL:DISULFIDE INTERCHANGE PROTEIN DSBC-RELATED"/>
    <property type="match status" value="1"/>
</dbReference>
<reference evidence="3 4" key="1">
    <citation type="submission" date="2024-05" db="EMBL/GenBank/DDBJ databases">
        <title>Halomonas sp. SSM6 16S ribosomal RNA gene Genome sequencing and assembly.</title>
        <authorList>
            <person name="Yook S."/>
        </authorList>
    </citation>
    <scope>NUCLEOTIDE SEQUENCE [LARGE SCALE GENOMIC DNA]</scope>
    <source>
        <strain evidence="3 4">SSM6</strain>
    </source>
</reference>
<accession>A0ABV1NAN5</accession>
<keyword evidence="1" id="KW-0676">Redox-active center</keyword>
<feature type="chain" id="PRO_5044991673" description="Thiol:disulfide interchange protein" evidence="1">
    <location>
        <begin position="22"/>
        <end position="252"/>
    </location>
</feature>
<dbReference type="Pfam" id="PF13098">
    <property type="entry name" value="Thioredoxin_2"/>
    <property type="match status" value="1"/>
</dbReference>
<sequence length="252" mass="27400">MRTLSLTVGLVSMTAATMLSADTSWPAPIQALVDQGLEVHSEFEAPGGLDGFAASHRGREMAVYLTPDGEHAVVGTLIDARGNDLSAAPLDEHIRSAQEAEVWRRLEQSHWIRDGDPKAQRILYTFTDPNCPYCARFHEQSRPWVEAGRVQLRHIMVGILRNDSPAKAAALLGADDPVTALQDHQASEGGIAASAQPREIEEQVLANNQLFEGMGLMATPTTYYRNDDGRLERVEGAPDEARLAAMMGTSSP</sequence>
<dbReference type="SUPFAM" id="SSF52833">
    <property type="entry name" value="Thioredoxin-like"/>
    <property type="match status" value="1"/>
</dbReference>
<keyword evidence="3" id="KW-0560">Oxidoreductase</keyword>
<keyword evidence="4" id="KW-1185">Reference proteome</keyword>
<feature type="signal peptide" evidence="1">
    <location>
        <begin position="1"/>
        <end position="21"/>
    </location>
</feature>
<name>A0ABV1NAN5_9GAMM</name>
<dbReference type="EMBL" id="JBEGCJ010000001">
    <property type="protein sequence ID" value="MEQ6916102.1"/>
    <property type="molecule type" value="Genomic_DNA"/>
</dbReference>
<dbReference type="InterPro" id="IPR033954">
    <property type="entry name" value="DiS-bond_Isoase_DsbC/G"/>
</dbReference>
<evidence type="ECO:0000256" key="1">
    <source>
        <dbReference type="RuleBase" id="RU364038"/>
    </source>
</evidence>
<dbReference type="InterPro" id="IPR051470">
    <property type="entry name" value="Thiol:disulfide_interchange"/>
</dbReference>
<evidence type="ECO:0000313" key="4">
    <source>
        <dbReference type="Proteomes" id="UP001442468"/>
    </source>
</evidence>
<dbReference type="Gene3D" id="3.40.30.10">
    <property type="entry name" value="Glutaredoxin"/>
    <property type="match status" value="1"/>
</dbReference>
<dbReference type="Gene3D" id="3.10.450.70">
    <property type="entry name" value="Disulphide bond isomerase, DsbC/G, N-terminal"/>
    <property type="match status" value="1"/>
</dbReference>
<gene>
    <name evidence="3" type="primary">dsbG</name>
    <name evidence="3" type="ORF">ABE960_00985</name>
</gene>
<comment type="caution">
    <text evidence="3">The sequence shown here is derived from an EMBL/GenBank/DDBJ whole genome shotgun (WGS) entry which is preliminary data.</text>
</comment>
<protein>
    <recommendedName>
        <fullName evidence="1">Thiol:disulfide interchange protein</fullName>
    </recommendedName>
</protein>
<comment type="function">
    <text evidence="1">Required for disulfide bond formation in some periplasmic proteins. Acts by transferring its disulfide bond to other proteins and is reduced in the process.</text>
</comment>
<evidence type="ECO:0000259" key="2">
    <source>
        <dbReference type="Pfam" id="PF13098"/>
    </source>
</evidence>
<keyword evidence="1" id="KW-0732">Signal</keyword>
<dbReference type="SUPFAM" id="SSF54423">
    <property type="entry name" value="DsbC/DsbG N-terminal domain-like"/>
    <property type="match status" value="1"/>
</dbReference>
<evidence type="ECO:0000313" key="3">
    <source>
        <dbReference type="EMBL" id="MEQ6916102.1"/>
    </source>
</evidence>
<comment type="subcellular location">
    <subcellularLocation>
        <location evidence="1">Periplasm</location>
    </subcellularLocation>
</comment>
<dbReference type="RefSeq" id="WP_349760351.1">
    <property type="nucleotide sequence ID" value="NZ_JBEGCJ010000001.1"/>
</dbReference>
<comment type="similarity">
    <text evidence="1">Belongs to the thioredoxin family. DsbC subfamily.</text>
</comment>
<dbReference type="GO" id="GO:0016491">
    <property type="term" value="F:oxidoreductase activity"/>
    <property type="evidence" value="ECO:0007669"/>
    <property type="project" value="UniProtKB-KW"/>
</dbReference>
<dbReference type="InterPro" id="IPR012336">
    <property type="entry name" value="Thioredoxin-like_fold"/>
</dbReference>
<dbReference type="NCBIfam" id="NF008657">
    <property type="entry name" value="PRK11657.1"/>
    <property type="match status" value="1"/>
</dbReference>
<feature type="domain" description="Thioredoxin-like fold" evidence="2">
    <location>
        <begin position="118"/>
        <end position="246"/>
    </location>
</feature>
<keyword evidence="1" id="KW-0574">Periplasm</keyword>
<organism evidence="3 4">
    <name type="scientific">Halomonas aquatica</name>
    <dbReference type="NCBI Taxonomy" id="3151123"/>
    <lineage>
        <taxon>Bacteria</taxon>
        <taxon>Pseudomonadati</taxon>
        <taxon>Pseudomonadota</taxon>
        <taxon>Gammaproteobacteria</taxon>
        <taxon>Oceanospirillales</taxon>
        <taxon>Halomonadaceae</taxon>
        <taxon>Halomonas</taxon>
    </lineage>
</organism>
<dbReference type="InterPro" id="IPR009094">
    <property type="entry name" value="DiS-bond_isomerase_DsbC/G_N_sf"/>
</dbReference>